<reference evidence="1" key="1">
    <citation type="submission" date="2022-02" db="EMBL/GenBank/DDBJ databases">
        <authorList>
            <person name="Henning P.M."/>
            <person name="McCubbin A.G."/>
            <person name="Shore J.S."/>
        </authorList>
    </citation>
    <scope>NUCLEOTIDE SEQUENCE</scope>
    <source>
        <strain evidence="1">F60SS</strain>
        <tissue evidence="1">Leaves</tissue>
    </source>
</reference>
<comment type="caution">
    <text evidence="1">The sequence shown here is derived from an EMBL/GenBank/DDBJ whole genome shotgun (WGS) entry which is preliminary data.</text>
</comment>
<feature type="non-terminal residue" evidence="1">
    <location>
        <position position="197"/>
    </location>
</feature>
<dbReference type="Proteomes" id="UP001141552">
    <property type="component" value="Unassembled WGS sequence"/>
</dbReference>
<dbReference type="OrthoDB" id="2423701at2759"/>
<gene>
    <name evidence="1" type="ORF">Tsubulata_015876</name>
</gene>
<evidence type="ECO:0000313" key="1">
    <source>
        <dbReference type="EMBL" id="KAJ4850271.1"/>
    </source>
</evidence>
<keyword evidence="2" id="KW-1185">Reference proteome</keyword>
<feature type="non-terminal residue" evidence="1">
    <location>
        <position position="1"/>
    </location>
</feature>
<evidence type="ECO:0000313" key="2">
    <source>
        <dbReference type="Proteomes" id="UP001141552"/>
    </source>
</evidence>
<accession>A0A9Q0GI83</accession>
<dbReference type="AlphaFoldDB" id="A0A9Q0GI83"/>
<dbReference type="EMBL" id="JAKUCV010000388">
    <property type="protein sequence ID" value="KAJ4850271.1"/>
    <property type="molecule type" value="Genomic_DNA"/>
</dbReference>
<reference evidence="1" key="2">
    <citation type="journal article" date="2023" name="Plants (Basel)">
        <title>Annotation of the Turnera subulata (Passifloraceae) Draft Genome Reveals the S-Locus Evolved after the Divergence of Turneroideae from Passifloroideae in a Stepwise Manner.</title>
        <authorList>
            <person name="Henning P.M."/>
            <person name="Roalson E.H."/>
            <person name="Mir W."/>
            <person name="McCubbin A.G."/>
            <person name="Shore J.S."/>
        </authorList>
    </citation>
    <scope>NUCLEOTIDE SEQUENCE</scope>
    <source>
        <strain evidence="1">F60SS</strain>
    </source>
</reference>
<protein>
    <submittedName>
        <fullName evidence="1">Uncharacterized protein</fullName>
    </submittedName>
</protein>
<organism evidence="1 2">
    <name type="scientific">Turnera subulata</name>
    <dbReference type="NCBI Taxonomy" id="218843"/>
    <lineage>
        <taxon>Eukaryota</taxon>
        <taxon>Viridiplantae</taxon>
        <taxon>Streptophyta</taxon>
        <taxon>Embryophyta</taxon>
        <taxon>Tracheophyta</taxon>
        <taxon>Spermatophyta</taxon>
        <taxon>Magnoliopsida</taxon>
        <taxon>eudicotyledons</taxon>
        <taxon>Gunneridae</taxon>
        <taxon>Pentapetalae</taxon>
        <taxon>rosids</taxon>
        <taxon>fabids</taxon>
        <taxon>Malpighiales</taxon>
        <taxon>Passifloraceae</taxon>
        <taxon>Turnera</taxon>
    </lineage>
</organism>
<proteinExistence type="predicted"/>
<name>A0A9Q0GI83_9ROSI</name>
<sequence length="197" mass="22107">YRAPPLGVLTARFRKEARTPPPTASSWSCPPSIASAAAWRFLVHAQPLGFPSGSRPILPIGSLSFSPESPIDDLLDDESLKSSYSLSFASLQSRGFFLDFKLADDSSLALQRYGEYLYVCKLTTFKIIFTSLVLPPTLRIIETRCNDVKSNFKKGCVLEAMKQYDQEKKRAQEVENIRSNVDVTKHLEKIKSEMLRA</sequence>